<gene>
    <name evidence="3" type="ORF">PENSTE_c001G04125</name>
</gene>
<organism evidence="3 4">
    <name type="scientific">Penicillium steckii</name>
    <dbReference type="NCBI Taxonomy" id="303698"/>
    <lineage>
        <taxon>Eukaryota</taxon>
        <taxon>Fungi</taxon>
        <taxon>Dikarya</taxon>
        <taxon>Ascomycota</taxon>
        <taxon>Pezizomycotina</taxon>
        <taxon>Eurotiomycetes</taxon>
        <taxon>Eurotiomycetidae</taxon>
        <taxon>Eurotiales</taxon>
        <taxon>Aspergillaceae</taxon>
        <taxon>Penicillium</taxon>
    </lineage>
</organism>
<dbReference type="AlphaFoldDB" id="A0A1V6TYY9"/>
<proteinExistence type="predicted"/>
<comment type="caution">
    <text evidence="3">The sequence shown here is derived from an EMBL/GenBank/DDBJ whole genome shotgun (WGS) entry which is preliminary data.</text>
</comment>
<reference evidence="4" key="1">
    <citation type="journal article" date="2017" name="Nat. Microbiol.">
        <title>Global analysis of biosynthetic gene clusters reveals vast potential of secondary metabolite production in Penicillium species.</title>
        <authorList>
            <person name="Nielsen J.C."/>
            <person name="Grijseels S."/>
            <person name="Prigent S."/>
            <person name="Ji B."/>
            <person name="Dainat J."/>
            <person name="Nielsen K.F."/>
            <person name="Frisvad J.C."/>
            <person name="Workman M."/>
            <person name="Nielsen J."/>
        </authorList>
    </citation>
    <scope>NUCLEOTIDE SEQUENCE [LARGE SCALE GENOMIC DNA]</scope>
    <source>
        <strain evidence="4">IBT 24891</strain>
    </source>
</reference>
<feature type="region of interest" description="Disordered" evidence="1">
    <location>
        <begin position="36"/>
        <end position="82"/>
    </location>
</feature>
<sequence>MKFLASLAFVTNLLNLGIASSIPTFPRSENLHQVASVEDIPKPPEGFTWNISERPEGNDTRIKTSPSTQDSDSEYNSLQKRT</sequence>
<name>A0A1V6TYY9_9EURO</name>
<evidence type="ECO:0000313" key="4">
    <source>
        <dbReference type="Proteomes" id="UP000191285"/>
    </source>
</evidence>
<evidence type="ECO:0000313" key="3">
    <source>
        <dbReference type="EMBL" id="OQE31170.1"/>
    </source>
</evidence>
<accession>A0A1V6TYY9</accession>
<keyword evidence="4" id="KW-1185">Reference proteome</keyword>
<evidence type="ECO:0000256" key="2">
    <source>
        <dbReference type="SAM" id="SignalP"/>
    </source>
</evidence>
<evidence type="ECO:0000256" key="1">
    <source>
        <dbReference type="SAM" id="MobiDB-lite"/>
    </source>
</evidence>
<feature type="compositionally biased region" description="Polar residues" evidence="1">
    <location>
        <begin position="63"/>
        <end position="82"/>
    </location>
</feature>
<feature type="signal peptide" evidence="2">
    <location>
        <begin position="1"/>
        <end position="19"/>
    </location>
</feature>
<dbReference type="Proteomes" id="UP000191285">
    <property type="component" value="Unassembled WGS sequence"/>
</dbReference>
<dbReference type="OrthoDB" id="4378459at2759"/>
<feature type="compositionally biased region" description="Basic and acidic residues" evidence="1">
    <location>
        <begin position="53"/>
        <end position="62"/>
    </location>
</feature>
<feature type="chain" id="PRO_5013093807" evidence="2">
    <location>
        <begin position="20"/>
        <end position="82"/>
    </location>
</feature>
<protein>
    <submittedName>
        <fullName evidence="3">Uncharacterized protein</fullName>
    </submittedName>
</protein>
<dbReference type="EMBL" id="MLKD01000001">
    <property type="protein sequence ID" value="OQE31170.1"/>
    <property type="molecule type" value="Genomic_DNA"/>
</dbReference>
<keyword evidence="2" id="KW-0732">Signal</keyword>